<keyword evidence="3 7" id="KW-1133">Transmembrane helix</keyword>
<dbReference type="EMBL" id="OZ037948">
    <property type="protein sequence ID" value="CAL1708750.1"/>
    <property type="molecule type" value="Genomic_DNA"/>
</dbReference>
<feature type="region of interest" description="Disordered" evidence="6">
    <location>
        <begin position="251"/>
        <end position="270"/>
    </location>
</feature>
<evidence type="ECO:0000256" key="4">
    <source>
        <dbReference type="ARBA" id="ARBA00023136"/>
    </source>
</evidence>
<feature type="transmembrane region" description="Helical" evidence="7">
    <location>
        <begin position="155"/>
        <end position="178"/>
    </location>
</feature>
<sequence>MPPTVKELRILNSVLCGVALLVTAFRLYLRKTRSKLWWDDFWVLLSALSIIVLIVVNFLHTDDPTKYSRGSKIAVYYMCIQFYYAVSWTSRLSILYTVIRISFERMRRGLIVASGAFLISWIVLFAQVFWVCESPGNTSWKDQPIPQCELGEDVAIAQVITVVVSDAILIFAPIKLIWRTRLPKSTKIRLVSVFASTVAATAVSLYYIYALLRIGGITEEFAATIHDGVSLLVANLSVVIAFAWRLSSPGSSGASDEAAHENTRPLHHGFGRKEKIPSKSFALSTVTPDTYVDVHVEHIRHIEEGNDSTMWIGDDGQSKKHELTALPGGGLSMGTTVVSFDNNSVNTSDK</sequence>
<feature type="transmembrane region" description="Helical" evidence="7">
    <location>
        <begin position="41"/>
        <end position="61"/>
    </location>
</feature>
<feature type="transmembrane region" description="Helical" evidence="7">
    <location>
        <begin position="12"/>
        <end position="29"/>
    </location>
</feature>
<gene>
    <name evidence="9" type="ORF">GFSPODELE1_LOCUS7007</name>
</gene>
<name>A0ABP1DLV2_9APHY</name>
<evidence type="ECO:0000256" key="7">
    <source>
        <dbReference type="SAM" id="Phobius"/>
    </source>
</evidence>
<evidence type="ECO:0000259" key="8">
    <source>
        <dbReference type="Pfam" id="PF20684"/>
    </source>
</evidence>
<feature type="transmembrane region" description="Helical" evidence="7">
    <location>
        <begin position="110"/>
        <end position="130"/>
    </location>
</feature>
<evidence type="ECO:0000256" key="3">
    <source>
        <dbReference type="ARBA" id="ARBA00022989"/>
    </source>
</evidence>
<keyword evidence="10" id="KW-1185">Reference proteome</keyword>
<reference evidence="10" key="1">
    <citation type="submission" date="2024-04" db="EMBL/GenBank/DDBJ databases">
        <authorList>
            <person name="Shaw F."/>
            <person name="Minotto A."/>
        </authorList>
    </citation>
    <scope>NUCLEOTIDE SEQUENCE [LARGE SCALE GENOMIC DNA]</scope>
</reference>
<dbReference type="InterPro" id="IPR052337">
    <property type="entry name" value="SAT4-like"/>
</dbReference>
<evidence type="ECO:0000256" key="5">
    <source>
        <dbReference type="ARBA" id="ARBA00038359"/>
    </source>
</evidence>
<protein>
    <recommendedName>
        <fullName evidence="8">Rhodopsin domain-containing protein</fullName>
    </recommendedName>
</protein>
<evidence type="ECO:0000256" key="2">
    <source>
        <dbReference type="ARBA" id="ARBA00022692"/>
    </source>
</evidence>
<feature type="transmembrane region" description="Helical" evidence="7">
    <location>
        <begin position="190"/>
        <end position="209"/>
    </location>
</feature>
<comment type="similarity">
    <text evidence="5">Belongs to the SAT4 family.</text>
</comment>
<accession>A0ABP1DLV2</accession>
<keyword evidence="2 7" id="KW-0812">Transmembrane</keyword>
<feature type="domain" description="Rhodopsin" evidence="8">
    <location>
        <begin position="26"/>
        <end position="213"/>
    </location>
</feature>
<proteinExistence type="inferred from homology"/>
<dbReference type="PANTHER" id="PTHR33048">
    <property type="entry name" value="PTH11-LIKE INTEGRAL MEMBRANE PROTEIN (AFU_ORTHOLOGUE AFUA_5G11245)"/>
    <property type="match status" value="1"/>
</dbReference>
<dbReference type="InterPro" id="IPR049326">
    <property type="entry name" value="Rhodopsin_dom_fungi"/>
</dbReference>
<evidence type="ECO:0000313" key="10">
    <source>
        <dbReference type="Proteomes" id="UP001497453"/>
    </source>
</evidence>
<dbReference type="Pfam" id="PF20684">
    <property type="entry name" value="Fung_rhodopsin"/>
    <property type="match status" value="1"/>
</dbReference>
<evidence type="ECO:0000256" key="6">
    <source>
        <dbReference type="SAM" id="MobiDB-lite"/>
    </source>
</evidence>
<comment type="subcellular location">
    <subcellularLocation>
        <location evidence="1">Membrane</location>
        <topology evidence="1">Multi-pass membrane protein</topology>
    </subcellularLocation>
</comment>
<evidence type="ECO:0000256" key="1">
    <source>
        <dbReference type="ARBA" id="ARBA00004141"/>
    </source>
</evidence>
<keyword evidence="4 7" id="KW-0472">Membrane</keyword>
<feature type="transmembrane region" description="Helical" evidence="7">
    <location>
        <begin position="221"/>
        <end position="244"/>
    </location>
</feature>
<dbReference type="Proteomes" id="UP001497453">
    <property type="component" value="Chromosome 5"/>
</dbReference>
<feature type="transmembrane region" description="Helical" evidence="7">
    <location>
        <begin position="73"/>
        <end position="98"/>
    </location>
</feature>
<evidence type="ECO:0000313" key="9">
    <source>
        <dbReference type="EMBL" id="CAL1708750.1"/>
    </source>
</evidence>
<dbReference type="PANTHER" id="PTHR33048:SF146">
    <property type="entry name" value="INTEGRAL MEMBRANE PROTEIN"/>
    <property type="match status" value="1"/>
</dbReference>
<organism evidence="9 10">
    <name type="scientific">Somion occarium</name>
    <dbReference type="NCBI Taxonomy" id="3059160"/>
    <lineage>
        <taxon>Eukaryota</taxon>
        <taxon>Fungi</taxon>
        <taxon>Dikarya</taxon>
        <taxon>Basidiomycota</taxon>
        <taxon>Agaricomycotina</taxon>
        <taxon>Agaricomycetes</taxon>
        <taxon>Polyporales</taxon>
        <taxon>Cerrenaceae</taxon>
        <taxon>Somion</taxon>
    </lineage>
</organism>